<evidence type="ECO:0000256" key="2">
    <source>
        <dbReference type="ARBA" id="ARBA00008637"/>
    </source>
</evidence>
<keyword evidence="3" id="KW-0812">Transmembrane</keyword>
<evidence type="ECO:0000256" key="5">
    <source>
        <dbReference type="ARBA" id="ARBA00022737"/>
    </source>
</evidence>
<dbReference type="InterPro" id="IPR036179">
    <property type="entry name" value="Ig-like_dom_sf"/>
</dbReference>
<feature type="region of interest" description="Disordered" evidence="11">
    <location>
        <begin position="444"/>
        <end position="480"/>
    </location>
</feature>
<evidence type="ECO:0000256" key="1">
    <source>
        <dbReference type="ARBA" id="ARBA00004479"/>
    </source>
</evidence>
<keyword evidence="14" id="KW-1185">Reference proteome</keyword>
<dbReference type="InterPro" id="IPR051275">
    <property type="entry name" value="Cell_adhesion_signaling"/>
</dbReference>
<dbReference type="InterPro" id="IPR013098">
    <property type="entry name" value="Ig_I-set"/>
</dbReference>
<dbReference type="InterPro" id="IPR013162">
    <property type="entry name" value="CD80_C2-set"/>
</dbReference>
<keyword evidence="8" id="KW-1015">Disulfide bond</keyword>
<dbReference type="FunFam" id="2.60.40.10:FF:000077">
    <property type="entry name" value="Kirre like nephrin family adhesion molecule 3"/>
    <property type="match status" value="1"/>
</dbReference>
<evidence type="ECO:0000256" key="11">
    <source>
        <dbReference type="SAM" id="MobiDB-lite"/>
    </source>
</evidence>
<dbReference type="SMART" id="SM00408">
    <property type="entry name" value="IGc2"/>
    <property type="match status" value="2"/>
</dbReference>
<evidence type="ECO:0000256" key="4">
    <source>
        <dbReference type="ARBA" id="ARBA00022729"/>
    </source>
</evidence>
<evidence type="ECO:0000256" key="10">
    <source>
        <dbReference type="ARBA" id="ARBA00023319"/>
    </source>
</evidence>
<evidence type="ECO:0000256" key="6">
    <source>
        <dbReference type="ARBA" id="ARBA00022989"/>
    </source>
</evidence>
<organism evidence="13 14">
    <name type="scientific">Coregonus suidteri</name>
    <dbReference type="NCBI Taxonomy" id="861788"/>
    <lineage>
        <taxon>Eukaryota</taxon>
        <taxon>Metazoa</taxon>
        <taxon>Chordata</taxon>
        <taxon>Craniata</taxon>
        <taxon>Vertebrata</taxon>
        <taxon>Euteleostomi</taxon>
        <taxon>Actinopterygii</taxon>
        <taxon>Neopterygii</taxon>
        <taxon>Teleostei</taxon>
        <taxon>Protacanthopterygii</taxon>
        <taxon>Salmoniformes</taxon>
        <taxon>Salmonidae</taxon>
        <taxon>Coregoninae</taxon>
        <taxon>Coregonus</taxon>
    </lineage>
</organism>
<gene>
    <name evidence="13" type="ORF">J4Q44_G00327550</name>
</gene>
<keyword evidence="9" id="KW-0325">Glycoprotein</keyword>
<dbReference type="SMART" id="SM00409">
    <property type="entry name" value="IG"/>
    <property type="match status" value="2"/>
</dbReference>
<dbReference type="AlphaFoldDB" id="A0AAN8QHA5"/>
<keyword evidence="6" id="KW-1133">Transmembrane helix</keyword>
<dbReference type="Proteomes" id="UP001356427">
    <property type="component" value="Unassembled WGS sequence"/>
</dbReference>
<evidence type="ECO:0000259" key="12">
    <source>
        <dbReference type="PROSITE" id="PS50835"/>
    </source>
</evidence>
<feature type="compositionally biased region" description="Polar residues" evidence="11">
    <location>
        <begin position="345"/>
        <end position="363"/>
    </location>
</feature>
<dbReference type="GO" id="GO:0005911">
    <property type="term" value="C:cell-cell junction"/>
    <property type="evidence" value="ECO:0007669"/>
    <property type="project" value="TreeGrafter"/>
</dbReference>
<keyword evidence="4" id="KW-0732">Signal</keyword>
<dbReference type="InterPro" id="IPR003599">
    <property type="entry name" value="Ig_sub"/>
</dbReference>
<comment type="subcellular location">
    <subcellularLocation>
        <location evidence="1">Membrane</location>
        <topology evidence="1">Single-pass type I membrane protein</topology>
    </subcellularLocation>
</comment>
<feature type="domain" description="Ig-like" evidence="12">
    <location>
        <begin position="99"/>
        <end position="195"/>
    </location>
</feature>
<proteinExistence type="inferred from homology"/>
<evidence type="ECO:0000256" key="7">
    <source>
        <dbReference type="ARBA" id="ARBA00023136"/>
    </source>
</evidence>
<dbReference type="PANTHER" id="PTHR11640">
    <property type="entry name" value="NEPHRIN"/>
    <property type="match status" value="1"/>
</dbReference>
<feature type="region of interest" description="Disordered" evidence="11">
    <location>
        <begin position="345"/>
        <end position="367"/>
    </location>
</feature>
<evidence type="ECO:0000256" key="8">
    <source>
        <dbReference type="ARBA" id="ARBA00023157"/>
    </source>
</evidence>
<dbReference type="Pfam" id="PF07679">
    <property type="entry name" value="I-set"/>
    <property type="match status" value="1"/>
</dbReference>
<dbReference type="CDD" id="cd05759">
    <property type="entry name" value="IgI_2_KIRREL3-like"/>
    <property type="match status" value="1"/>
</dbReference>
<dbReference type="GO" id="GO:0050839">
    <property type="term" value="F:cell adhesion molecule binding"/>
    <property type="evidence" value="ECO:0007669"/>
    <property type="project" value="TreeGrafter"/>
</dbReference>
<dbReference type="GO" id="GO:0098609">
    <property type="term" value="P:cell-cell adhesion"/>
    <property type="evidence" value="ECO:0007669"/>
    <property type="project" value="TreeGrafter"/>
</dbReference>
<dbReference type="InterPro" id="IPR007110">
    <property type="entry name" value="Ig-like_dom"/>
</dbReference>
<feature type="domain" description="Ig-like" evidence="12">
    <location>
        <begin position="1"/>
        <end position="94"/>
    </location>
</feature>
<dbReference type="PROSITE" id="PS50835">
    <property type="entry name" value="IG_LIKE"/>
    <property type="match status" value="2"/>
</dbReference>
<evidence type="ECO:0000256" key="3">
    <source>
        <dbReference type="ARBA" id="ARBA00022692"/>
    </source>
</evidence>
<reference evidence="13 14" key="1">
    <citation type="submission" date="2021-04" db="EMBL/GenBank/DDBJ databases">
        <authorList>
            <person name="De Guttry C."/>
            <person name="Zahm M."/>
            <person name="Klopp C."/>
            <person name="Cabau C."/>
            <person name="Louis A."/>
            <person name="Berthelot C."/>
            <person name="Parey E."/>
            <person name="Roest Crollius H."/>
            <person name="Montfort J."/>
            <person name="Robinson-Rechavi M."/>
            <person name="Bucao C."/>
            <person name="Bouchez O."/>
            <person name="Gislard M."/>
            <person name="Lluch J."/>
            <person name="Milhes M."/>
            <person name="Lampietro C."/>
            <person name="Lopez Roques C."/>
            <person name="Donnadieu C."/>
            <person name="Braasch I."/>
            <person name="Desvignes T."/>
            <person name="Postlethwait J."/>
            <person name="Bobe J."/>
            <person name="Wedekind C."/>
            <person name="Guiguen Y."/>
        </authorList>
    </citation>
    <scope>NUCLEOTIDE SEQUENCE [LARGE SCALE GENOMIC DNA]</scope>
    <source>
        <strain evidence="13">Cs_M1</strain>
        <tissue evidence="13">Blood</tissue>
    </source>
</reference>
<dbReference type="GO" id="GO:0005886">
    <property type="term" value="C:plasma membrane"/>
    <property type="evidence" value="ECO:0007669"/>
    <property type="project" value="TreeGrafter"/>
</dbReference>
<keyword evidence="5" id="KW-0677">Repeat</keyword>
<accession>A0AAN8QHA5</accession>
<dbReference type="InterPro" id="IPR013783">
    <property type="entry name" value="Ig-like_fold"/>
</dbReference>
<dbReference type="Gene3D" id="2.60.40.10">
    <property type="entry name" value="Immunoglobulins"/>
    <property type="match status" value="2"/>
</dbReference>
<protein>
    <recommendedName>
        <fullName evidence="12">Ig-like domain-containing protein</fullName>
    </recommendedName>
</protein>
<keyword evidence="10" id="KW-0393">Immunoglobulin domain</keyword>
<feature type="compositionally biased region" description="Low complexity" evidence="11">
    <location>
        <begin position="448"/>
        <end position="466"/>
    </location>
</feature>
<sequence length="480" mass="52505">MFSQQPQDLVVVAGQPVTLPCSIPGYHGVVLWIKDGLALGVGRDLSGYPRYTVIGDHSTGEHHLRIQRVELMDDAVFECQAIQAAMRSRPARLTVLVPPEDPVISGGPVVSLRAGDPLNLTCHADNAKPAASIIWIRNGEVLNGAMYSKTLLRDGRRESTVSTLYLSASNIETGQQIICRASNKAVPNGKETSVNIDIQHLPLVNLSVEPQPILEGNLVKFHCSAKANPPVTLYRYLEWEKSCVASDEVYPKGRSSATIAVEIRLYCSGTRINVPLTYLQGLCPKEPWGECWTVPIPTGELTEENPPCPPERVTAVQSRELADPTNGYYSVNTFKEHHSTPTITLQGNQTTEMRNPTAATTGGKQRVPTGMSFTNIYSTLGAGQNRLYDYSQRFVLGMGSSSIELCEREFQRGSLSDSSSFIDTQCDSSVSSYSKQDGYVQFDKDSKASASASSSSHYSQSSSQNSDLTRPLQKRMQTHV</sequence>
<comment type="caution">
    <text evidence="13">The sequence shown here is derived from an EMBL/GenBank/DDBJ whole genome shotgun (WGS) entry which is preliminary data.</text>
</comment>
<dbReference type="PANTHER" id="PTHR11640:SF49">
    <property type="entry name" value="KIN OF IRRE-LIKE PROTEIN 3"/>
    <property type="match status" value="1"/>
</dbReference>
<comment type="similarity">
    <text evidence="2">Belongs to the immunoglobulin superfamily.</text>
</comment>
<evidence type="ECO:0000313" key="13">
    <source>
        <dbReference type="EMBL" id="KAK6296613.1"/>
    </source>
</evidence>
<dbReference type="FunFam" id="2.60.40.10:FF:000170">
    <property type="entry name" value="Kirre like nephrin family adhesion molecule 3"/>
    <property type="match status" value="1"/>
</dbReference>
<dbReference type="InterPro" id="IPR003598">
    <property type="entry name" value="Ig_sub2"/>
</dbReference>
<dbReference type="Pfam" id="PF08205">
    <property type="entry name" value="C2-set_2"/>
    <property type="match status" value="1"/>
</dbReference>
<name>A0AAN8QHA5_9TELE</name>
<dbReference type="EMBL" id="JAGTTL010000032">
    <property type="protein sequence ID" value="KAK6296613.1"/>
    <property type="molecule type" value="Genomic_DNA"/>
</dbReference>
<evidence type="ECO:0000313" key="14">
    <source>
        <dbReference type="Proteomes" id="UP001356427"/>
    </source>
</evidence>
<evidence type="ECO:0000256" key="9">
    <source>
        <dbReference type="ARBA" id="ARBA00023180"/>
    </source>
</evidence>
<keyword evidence="7" id="KW-0472">Membrane</keyword>
<dbReference type="GO" id="GO:0007416">
    <property type="term" value="P:synapse assembly"/>
    <property type="evidence" value="ECO:0007669"/>
    <property type="project" value="TreeGrafter"/>
</dbReference>
<dbReference type="SUPFAM" id="SSF48726">
    <property type="entry name" value="Immunoglobulin"/>
    <property type="match status" value="2"/>
</dbReference>